<accession>A0AA86VEU8</accession>
<dbReference type="PROSITE" id="PS50104">
    <property type="entry name" value="TIR"/>
    <property type="match status" value="1"/>
</dbReference>
<dbReference type="SMART" id="SM00255">
    <property type="entry name" value="TIR"/>
    <property type="match status" value="1"/>
</dbReference>
<proteinExistence type="predicted"/>
<protein>
    <recommendedName>
        <fullName evidence="2">TIR domain-containing protein</fullName>
    </recommendedName>
</protein>
<feature type="domain" description="TIR" evidence="2">
    <location>
        <begin position="10"/>
        <end position="166"/>
    </location>
</feature>
<gene>
    <name evidence="3" type="ORF">AYBTSS11_LOCUS17718</name>
</gene>
<dbReference type="Gramene" id="rna-AYBTSS11_LOCUS17718">
    <property type="protein sequence ID" value="CAJ1958404.1"/>
    <property type="gene ID" value="gene-AYBTSS11_LOCUS17718"/>
</dbReference>
<dbReference type="SUPFAM" id="SSF52200">
    <property type="entry name" value="Toll/Interleukin receptor TIR domain"/>
    <property type="match status" value="1"/>
</dbReference>
<evidence type="ECO:0000256" key="1">
    <source>
        <dbReference type="ARBA" id="ARBA00023027"/>
    </source>
</evidence>
<dbReference type="InterPro" id="IPR000157">
    <property type="entry name" value="TIR_dom"/>
</dbReference>
<evidence type="ECO:0000313" key="4">
    <source>
        <dbReference type="Proteomes" id="UP001189624"/>
    </source>
</evidence>
<dbReference type="EMBL" id="OY731402">
    <property type="protein sequence ID" value="CAJ1958404.1"/>
    <property type="molecule type" value="Genomic_DNA"/>
</dbReference>
<dbReference type="Gene3D" id="3.40.50.10140">
    <property type="entry name" value="Toll/interleukin-1 receptor homology (TIR) domain"/>
    <property type="match status" value="1"/>
</dbReference>
<dbReference type="AlphaFoldDB" id="A0AA86VEU8"/>
<reference evidence="3" key="1">
    <citation type="submission" date="2023-10" db="EMBL/GenBank/DDBJ databases">
        <authorList>
            <person name="Domelevo Entfellner J.-B."/>
        </authorList>
    </citation>
    <scope>NUCLEOTIDE SEQUENCE</scope>
</reference>
<name>A0AA86VEU8_9FABA</name>
<dbReference type="FunFam" id="3.40.50.10140:FF:000007">
    <property type="entry name" value="Disease resistance protein (TIR-NBS-LRR class)"/>
    <property type="match status" value="1"/>
</dbReference>
<dbReference type="Pfam" id="PF01582">
    <property type="entry name" value="TIR"/>
    <property type="match status" value="1"/>
</dbReference>
<dbReference type="PANTHER" id="PTHR32009">
    <property type="entry name" value="TMV RESISTANCE PROTEIN N-LIKE"/>
    <property type="match status" value="1"/>
</dbReference>
<evidence type="ECO:0000313" key="3">
    <source>
        <dbReference type="EMBL" id="CAJ1958404.1"/>
    </source>
</evidence>
<dbReference type="PANTHER" id="PTHR32009:SF144">
    <property type="entry name" value="RESISTANCE PROTEIN (TIR-NBS-LRR CLASS), PUTATIVE-RELATED"/>
    <property type="match status" value="1"/>
</dbReference>
<keyword evidence="4" id="KW-1185">Reference proteome</keyword>
<dbReference type="Proteomes" id="UP001189624">
    <property type="component" value="Chromosome 5"/>
</dbReference>
<organism evidence="3 4">
    <name type="scientific">Sphenostylis stenocarpa</name>
    <dbReference type="NCBI Taxonomy" id="92480"/>
    <lineage>
        <taxon>Eukaryota</taxon>
        <taxon>Viridiplantae</taxon>
        <taxon>Streptophyta</taxon>
        <taxon>Embryophyta</taxon>
        <taxon>Tracheophyta</taxon>
        <taxon>Spermatophyta</taxon>
        <taxon>Magnoliopsida</taxon>
        <taxon>eudicotyledons</taxon>
        <taxon>Gunneridae</taxon>
        <taxon>Pentapetalae</taxon>
        <taxon>rosids</taxon>
        <taxon>fabids</taxon>
        <taxon>Fabales</taxon>
        <taxon>Fabaceae</taxon>
        <taxon>Papilionoideae</taxon>
        <taxon>50 kb inversion clade</taxon>
        <taxon>NPAAA clade</taxon>
        <taxon>indigoferoid/millettioid clade</taxon>
        <taxon>Phaseoleae</taxon>
        <taxon>Sphenostylis</taxon>
    </lineage>
</organism>
<dbReference type="InterPro" id="IPR035897">
    <property type="entry name" value="Toll_tir_struct_dom_sf"/>
</dbReference>
<sequence length="166" mass="18990">MAAPSFSSSFVYDVFLSFRGEDTRYSFTGNLYNALRDRGIHTFIDDEELRKGDEITSALEKAIEESRIFITVLSQNYASSSFCLNELAYILHCAKRKGLLVLPVFYNVVPSHVRHHTSSFGEALAAHEKRFKAKSQDFELNMEKLEKWKIALREAADLSGYHFKHG</sequence>
<evidence type="ECO:0000259" key="2">
    <source>
        <dbReference type="PROSITE" id="PS50104"/>
    </source>
</evidence>
<keyword evidence="1" id="KW-0520">NAD</keyword>
<dbReference type="GO" id="GO:0007165">
    <property type="term" value="P:signal transduction"/>
    <property type="evidence" value="ECO:0007669"/>
    <property type="project" value="InterPro"/>
</dbReference>